<accession>A0A4R4W2F0</accession>
<evidence type="ECO:0000256" key="2">
    <source>
        <dbReference type="ARBA" id="ARBA00023125"/>
    </source>
</evidence>
<dbReference type="InterPro" id="IPR037923">
    <property type="entry name" value="HTH-like"/>
</dbReference>
<dbReference type="Pfam" id="PF02311">
    <property type="entry name" value="AraC_binding"/>
    <property type="match status" value="1"/>
</dbReference>
<protein>
    <submittedName>
        <fullName evidence="7">AraC family transcriptional regulator</fullName>
    </submittedName>
</protein>
<evidence type="ECO:0000259" key="6">
    <source>
        <dbReference type="PROSITE" id="PS01124"/>
    </source>
</evidence>
<evidence type="ECO:0000313" key="8">
    <source>
        <dbReference type="Proteomes" id="UP000295258"/>
    </source>
</evidence>
<feature type="region of interest" description="Disordered" evidence="5">
    <location>
        <begin position="271"/>
        <end position="347"/>
    </location>
</feature>
<dbReference type="SMART" id="SM00342">
    <property type="entry name" value="HTH_ARAC"/>
    <property type="match status" value="1"/>
</dbReference>
<dbReference type="PROSITE" id="PS00041">
    <property type="entry name" value="HTH_ARAC_FAMILY_1"/>
    <property type="match status" value="1"/>
</dbReference>
<keyword evidence="4" id="KW-0804">Transcription</keyword>
<feature type="domain" description="HTH araC/xylS-type" evidence="6">
    <location>
        <begin position="174"/>
        <end position="271"/>
    </location>
</feature>
<dbReference type="RefSeq" id="WP_132593889.1">
    <property type="nucleotide sequence ID" value="NZ_SMKO01000015.1"/>
</dbReference>
<organism evidence="7 8">
    <name type="scientific">Nonomuraea deserti</name>
    <dbReference type="NCBI Taxonomy" id="1848322"/>
    <lineage>
        <taxon>Bacteria</taxon>
        <taxon>Bacillati</taxon>
        <taxon>Actinomycetota</taxon>
        <taxon>Actinomycetes</taxon>
        <taxon>Streptosporangiales</taxon>
        <taxon>Streptosporangiaceae</taxon>
        <taxon>Nonomuraea</taxon>
    </lineage>
</organism>
<feature type="compositionally biased region" description="Low complexity" evidence="5">
    <location>
        <begin position="291"/>
        <end position="347"/>
    </location>
</feature>
<reference evidence="7 8" key="1">
    <citation type="submission" date="2019-03" db="EMBL/GenBank/DDBJ databases">
        <title>Draft genome sequences of novel Actinobacteria.</title>
        <authorList>
            <person name="Sahin N."/>
            <person name="Ay H."/>
            <person name="Saygin H."/>
        </authorList>
    </citation>
    <scope>NUCLEOTIDE SEQUENCE [LARGE SCALE GENOMIC DNA]</scope>
    <source>
        <strain evidence="7 8">KC310</strain>
    </source>
</reference>
<dbReference type="AlphaFoldDB" id="A0A4R4W2F0"/>
<evidence type="ECO:0000313" key="7">
    <source>
        <dbReference type="EMBL" id="TDD09604.1"/>
    </source>
</evidence>
<evidence type="ECO:0000256" key="4">
    <source>
        <dbReference type="ARBA" id="ARBA00023163"/>
    </source>
</evidence>
<dbReference type="PROSITE" id="PS01124">
    <property type="entry name" value="HTH_ARAC_FAMILY_2"/>
    <property type="match status" value="1"/>
</dbReference>
<dbReference type="EMBL" id="SMKO01000015">
    <property type="protein sequence ID" value="TDD09604.1"/>
    <property type="molecule type" value="Genomic_DNA"/>
</dbReference>
<dbReference type="Gene3D" id="1.10.10.60">
    <property type="entry name" value="Homeodomain-like"/>
    <property type="match status" value="1"/>
</dbReference>
<dbReference type="SUPFAM" id="SSF51215">
    <property type="entry name" value="Regulatory protein AraC"/>
    <property type="match status" value="1"/>
</dbReference>
<evidence type="ECO:0000256" key="3">
    <source>
        <dbReference type="ARBA" id="ARBA00023159"/>
    </source>
</evidence>
<dbReference type="InterPro" id="IPR003313">
    <property type="entry name" value="AraC-bd"/>
</dbReference>
<dbReference type="Proteomes" id="UP000295258">
    <property type="component" value="Unassembled WGS sequence"/>
</dbReference>
<dbReference type="InterPro" id="IPR009057">
    <property type="entry name" value="Homeodomain-like_sf"/>
</dbReference>
<dbReference type="PANTHER" id="PTHR46796">
    <property type="entry name" value="HTH-TYPE TRANSCRIPTIONAL ACTIVATOR RHAS-RELATED"/>
    <property type="match status" value="1"/>
</dbReference>
<gene>
    <name evidence="7" type="ORF">E1292_08805</name>
</gene>
<dbReference type="GO" id="GO:0003700">
    <property type="term" value="F:DNA-binding transcription factor activity"/>
    <property type="evidence" value="ECO:0007669"/>
    <property type="project" value="InterPro"/>
</dbReference>
<proteinExistence type="predicted"/>
<dbReference type="GO" id="GO:0043565">
    <property type="term" value="F:sequence-specific DNA binding"/>
    <property type="evidence" value="ECO:0007669"/>
    <property type="project" value="InterPro"/>
</dbReference>
<keyword evidence="2" id="KW-0238">DNA-binding</keyword>
<evidence type="ECO:0000256" key="5">
    <source>
        <dbReference type="SAM" id="MobiDB-lite"/>
    </source>
</evidence>
<sequence>MAQDWSRYWRSPDRPLEVMHAHFERHVYHRHSHETYSFGVTETGAQSFSCRGSAHTSAAGMIMAFNPEDPHDGHATDALGFTYRIVHIGPELVSDTLTDATGRPTGLPLFIEPVVDDPGLAGALRSLHSALLGEAPSLRRDELLTTTITQLVRRAATRPIHPAGPAGRSARVARQVRQLLHDRLLDDLTIDDLARAAGASRYTVYRAFHAEYGLPPSDYQRQLRLRTARALIADGVPISAAATTTGFADQSHLTRWFTRYFGLTPGAYRRAVQPGEPVQPGEIGEPDKETTPPTTTARTGTATSPTTVRTENTPTTTARIKAATPATTARTGTTVPGATAGAGSTTPPVNVRAVTVARR</sequence>
<dbReference type="InterPro" id="IPR018062">
    <property type="entry name" value="HTH_AraC-typ_CS"/>
</dbReference>
<keyword evidence="1" id="KW-0805">Transcription regulation</keyword>
<comment type="caution">
    <text evidence="7">The sequence shown here is derived from an EMBL/GenBank/DDBJ whole genome shotgun (WGS) entry which is preliminary data.</text>
</comment>
<dbReference type="PANTHER" id="PTHR46796:SF2">
    <property type="entry name" value="TRANSCRIPTIONAL REGULATORY PROTEIN"/>
    <property type="match status" value="1"/>
</dbReference>
<dbReference type="InterPro" id="IPR050204">
    <property type="entry name" value="AraC_XylS_family_regulators"/>
</dbReference>
<dbReference type="Pfam" id="PF12833">
    <property type="entry name" value="HTH_18"/>
    <property type="match status" value="1"/>
</dbReference>
<dbReference type="InterPro" id="IPR018060">
    <property type="entry name" value="HTH_AraC"/>
</dbReference>
<keyword evidence="8" id="KW-1185">Reference proteome</keyword>
<name>A0A4R4W2F0_9ACTN</name>
<dbReference type="SUPFAM" id="SSF46689">
    <property type="entry name" value="Homeodomain-like"/>
    <property type="match status" value="2"/>
</dbReference>
<keyword evidence="3" id="KW-0010">Activator</keyword>
<evidence type="ECO:0000256" key="1">
    <source>
        <dbReference type="ARBA" id="ARBA00023015"/>
    </source>
</evidence>